<evidence type="ECO:0000313" key="1">
    <source>
        <dbReference type="EMBL" id="AHH01701.1"/>
    </source>
</evidence>
<dbReference type="EMBL" id="KF740664">
    <property type="protein sequence ID" value="AHH01701.1"/>
    <property type="molecule type" value="Genomic_DNA"/>
</dbReference>
<dbReference type="GeneID" id="18266162"/>
<sequence>MFPLRSEILESSREFDNLFQLDETPRKSDYSPRTWKVAQPRFFKGCDSTEIFPLAVNLYLKACDESELIPLMEKKNYLRVSMYYEGEDCEVSCISVSNLDIERLKDPKYQELLLSCPEDRIPVEINLGPLWHYLALSKTMVKNRRVELGFTTQNLNSFPLLHCEIGLELIGRDAYPQENTEEKIQQAEEADQIFILRK</sequence>
<name>W5S4Q6_9VIRU</name>
<accession>W5S4Q6</accession>
<reference evidence="1 2" key="1">
    <citation type="journal article" date="2014" name="Proc. Natl. Acad. Sci. U.S.A.">
        <title>Thirty-thousand-year-old distant relative of giant icosahedral DNA viruses with a pandoravirus morphology.</title>
        <authorList>
            <person name="Legendre M."/>
            <person name="Bartoli J."/>
            <person name="Shmakova L."/>
            <person name="Jeudy S."/>
            <person name="Labadie K."/>
            <person name="Adrait A."/>
            <person name="Lescot M."/>
            <person name="Poirot O."/>
            <person name="Bertaux L."/>
            <person name="Bruley C."/>
            <person name="Coute Y."/>
            <person name="Rivkina E."/>
            <person name="Abergel C."/>
            <person name="Claverie J.M."/>
        </authorList>
    </citation>
    <scope>NUCLEOTIDE SEQUENCE [LARGE SCALE GENOMIC DNA]</scope>
    <source>
        <strain evidence="1">P1084-T</strain>
    </source>
</reference>
<evidence type="ECO:0000313" key="2">
    <source>
        <dbReference type="Proteomes" id="UP000202176"/>
    </source>
</evidence>
<keyword evidence="2" id="KW-1185">Reference proteome</keyword>
<protein>
    <submittedName>
        <fullName evidence="1">Uncharacterized protein</fullName>
    </submittedName>
</protein>
<dbReference type="KEGG" id="vg:18266162"/>
<proteinExistence type="predicted"/>
<organism evidence="1 2">
    <name type="scientific">Pithovirus sibericum</name>
    <dbReference type="NCBI Taxonomy" id="1450746"/>
    <lineage>
        <taxon>Viruses</taxon>
        <taxon>Pithoviruses</taxon>
        <taxon>Orthopithovirinae</taxon>
        <taxon>Alphapithovirus</taxon>
        <taxon>Alphapithovirus sibericum</taxon>
    </lineage>
</organism>
<dbReference type="RefSeq" id="YP_009001036.1">
    <property type="nucleotide sequence ID" value="NC_023423.1"/>
</dbReference>
<gene>
    <name evidence="1" type="ORF">pv_134</name>
</gene>
<dbReference type="Proteomes" id="UP000202176">
    <property type="component" value="Segment"/>
</dbReference>